<dbReference type="EMBL" id="JEMT01028578">
    <property type="protein sequence ID" value="EXX54215.1"/>
    <property type="molecule type" value="Genomic_DNA"/>
</dbReference>
<organism evidence="2 4">
    <name type="scientific">Rhizophagus irregularis (strain DAOM 197198w)</name>
    <name type="common">Glomus intraradices</name>
    <dbReference type="NCBI Taxonomy" id="1432141"/>
    <lineage>
        <taxon>Eukaryota</taxon>
        <taxon>Fungi</taxon>
        <taxon>Fungi incertae sedis</taxon>
        <taxon>Mucoromycota</taxon>
        <taxon>Glomeromycotina</taxon>
        <taxon>Glomeromycetes</taxon>
        <taxon>Glomerales</taxon>
        <taxon>Glomeraceae</taxon>
        <taxon>Rhizophagus</taxon>
    </lineage>
</organism>
<evidence type="ECO:0000313" key="4">
    <source>
        <dbReference type="Proteomes" id="UP000022910"/>
    </source>
</evidence>
<sequence length="204" mass="22403">MNDQQGQSQGIRAEEEGIHPLDMNIISSGPNAPFVTTSQVQDQNDVNLDFSDFDLYSLLTSLNTDLVTTSQVQDQNDVNLDFTDFDFSSLPDPNVPIVTTPQVQDQNNVNLDFGSLLDLDAKSLLNFDLDSLLTSLNTAVVTTSQVQDQNNVNLGGVEEHSVNVSFPPDPTKTHPQNQPSSAEGRRRNITLYSNVQLGIKILNN</sequence>
<dbReference type="Proteomes" id="UP000022910">
    <property type="component" value="Unassembled WGS sequence"/>
</dbReference>
<reference evidence="2 4" key="1">
    <citation type="submission" date="2014-02" db="EMBL/GenBank/DDBJ databases">
        <title>Single nucleus genome sequencing reveals high similarity among nuclei of an endomycorrhizal fungus.</title>
        <authorList>
            <person name="Lin K."/>
            <person name="Geurts R."/>
            <person name="Zhang Z."/>
            <person name="Limpens E."/>
            <person name="Saunders D.G."/>
            <person name="Mu D."/>
            <person name="Pang E."/>
            <person name="Cao H."/>
            <person name="Cha H."/>
            <person name="Lin T."/>
            <person name="Zhou Q."/>
            <person name="Shang Y."/>
            <person name="Li Y."/>
            <person name="Ivanov S."/>
            <person name="Sharma T."/>
            <person name="Velzen R.V."/>
            <person name="Ruijter N.D."/>
            <person name="Aanen D.K."/>
            <person name="Win J."/>
            <person name="Kamoun S."/>
            <person name="Bisseling T."/>
            <person name="Huang S."/>
        </authorList>
    </citation>
    <scope>NUCLEOTIDE SEQUENCE [LARGE SCALE GENOMIC DNA]</scope>
    <source>
        <strain evidence="2">DAOM 197198w</strain>
        <strain evidence="4">DAOM197198w</strain>
    </source>
</reference>
<dbReference type="AlphaFoldDB" id="A0A015IJE7"/>
<gene>
    <name evidence="3" type="ORF">RirG_101990</name>
    <name evidence="2" type="ORF">RirG_236640</name>
</gene>
<dbReference type="EMBL" id="JEMT01017166">
    <property type="protein sequence ID" value="EXX68785.1"/>
    <property type="molecule type" value="Genomic_DNA"/>
</dbReference>
<name>A0A015IJE7_RHIIW</name>
<proteinExistence type="predicted"/>
<accession>A0A015IJE7</accession>
<evidence type="ECO:0000313" key="2">
    <source>
        <dbReference type="EMBL" id="EXX54215.1"/>
    </source>
</evidence>
<evidence type="ECO:0000313" key="3">
    <source>
        <dbReference type="EMBL" id="EXX68785.1"/>
    </source>
</evidence>
<feature type="region of interest" description="Disordered" evidence="1">
    <location>
        <begin position="161"/>
        <end position="187"/>
    </location>
</feature>
<comment type="caution">
    <text evidence="2">The sequence shown here is derived from an EMBL/GenBank/DDBJ whole genome shotgun (WGS) entry which is preliminary data.</text>
</comment>
<dbReference type="HOGENOM" id="CLU_1343888_0_0_1"/>
<protein>
    <submittedName>
        <fullName evidence="2">Uncharacterized protein</fullName>
    </submittedName>
</protein>
<evidence type="ECO:0000256" key="1">
    <source>
        <dbReference type="SAM" id="MobiDB-lite"/>
    </source>
</evidence>
<keyword evidence="4" id="KW-1185">Reference proteome</keyword>